<dbReference type="InterPro" id="IPR042183">
    <property type="entry name" value="MmgE/PrpD_sf_1"/>
</dbReference>
<evidence type="ECO:0000259" key="2">
    <source>
        <dbReference type="Pfam" id="PF03972"/>
    </source>
</evidence>
<reference evidence="4" key="1">
    <citation type="submission" date="2018-06" db="EMBL/GenBank/DDBJ databases">
        <authorList>
            <person name="Feng T."/>
            <person name="Jeon C.O."/>
        </authorList>
    </citation>
    <scope>NUCLEOTIDE SEQUENCE [LARGE SCALE GENOMIC DNA]</scope>
    <source>
        <strain evidence="4">S23</strain>
    </source>
</reference>
<dbReference type="Pfam" id="PF03972">
    <property type="entry name" value="MmgE_PrpD_N"/>
    <property type="match status" value="1"/>
</dbReference>
<dbReference type="Gene3D" id="1.10.4100.10">
    <property type="entry name" value="2-methylcitrate dehydratase PrpD"/>
    <property type="match status" value="1"/>
</dbReference>
<accession>A0A370MV13</accession>
<dbReference type="PANTHER" id="PTHR16943">
    <property type="entry name" value="2-METHYLCITRATE DEHYDRATASE-RELATED"/>
    <property type="match status" value="1"/>
</dbReference>
<dbReference type="EMBL" id="QKWJ01000226">
    <property type="protein sequence ID" value="RDJ97211.1"/>
    <property type="molecule type" value="Genomic_DNA"/>
</dbReference>
<comment type="similarity">
    <text evidence="1">Belongs to the PrpD family.</text>
</comment>
<dbReference type="InterPro" id="IPR036148">
    <property type="entry name" value="MmgE/PrpD_sf"/>
</dbReference>
<evidence type="ECO:0000313" key="3">
    <source>
        <dbReference type="EMBL" id="RDJ97211.1"/>
    </source>
</evidence>
<dbReference type="PANTHER" id="PTHR16943:SF8">
    <property type="entry name" value="2-METHYLCITRATE DEHYDRATASE"/>
    <property type="match status" value="1"/>
</dbReference>
<evidence type="ECO:0000256" key="1">
    <source>
        <dbReference type="ARBA" id="ARBA00006174"/>
    </source>
</evidence>
<protein>
    <recommendedName>
        <fullName evidence="2">MmgE/PrpD N-terminal domain-containing protein</fullName>
    </recommendedName>
</protein>
<gene>
    <name evidence="3" type="ORF">DN412_42775</name>
</gene>
<comment type="caution">
    <text evidence="3">The sequence shown here is derived from an EMBL/GenBank/DDBJ whole genome shotgun (WGS) entry which is preliminary data.</text>
</comment>
<proteinExistence type="inferred from homology"/>
<dbReference type="AlphaFoldDB" id="A0A370MV13"/>
<sequence length="335" mass="34438">MSSAQESTAMPLAEALSNVFVELARGGLPQSVRTTTCLHITDALGIGLAARRTELAAQVEAAERAASGDGPCRLIGGGKASALAAAFTNGSLIHILDFDDIHDFGRLHPAACVLPAALAAADLAPCSDELLIDAVALGTELMVRLGVLCAPQGDGPGSDWFLTQLFGYLGATVAAGVVMQFDAARLTSALGLAYMQLAGGKQAGFGTGATSRAIYPAFGAQGGMHAALLARAGVTGPAGGLDGAAGMFRIYLGGLPDEKSRAKLLDFSTWHLLDVDIKPWPSCRLSHPYIAVALAARADGIPEQGRIDVAVNASAARLCHPLTQRQCPQTLQDAK</sequence>
<dbReference type="InterPro" id="IPR045336">
    <property type="entry name" value="MmgE_PrpD_N"/>
</dbReference>
<dbReference type="SUPFAM" id="SSF103378">
    <property type="entry name" value="2-methylcitrate dehydratase PrpD"/>
    <property type="match status" value="1"/>
</dbReference>
<feature type="domain" description="MmgE/PrpD N-terminal" evidence="2">
    <location>
        <begin position="15"/>
        <end position="254"/>
    </location>
</feature>
<name>A0A370MV13_9BURK</name>
<dbReference type="GO" id="GO:0016829">
    <property type="term" value="F:lyase activity"/>
    <property type="evidence" value="ECO:0007669"/>
    <property type="project" value="InterPro"/>
</dbReference>
<evidence type="ECO:0000313" key="4">
    <source>
        <dbReference type="Proteomes" id="UP000255165"/>
    </source>
</evidence>
<organism evidence="3 4">
    <name type="scientific">Cupriavidus lacunae</name>
    <dbReference type="NCBI Taxonomy" id="2666307"/>
    <lineage>
        <taxon>Bacteria</taxon>
        <taxon>Pseudomonadati</taxon>
        <taxon>Pseudomonadota</taxon>
        <taxon>Betaproteobacteria</taxon>
        <taxon>Burkholderiales</taxon>
        <taxon>Burkholderiaceae</taxon>
        <taxon>Cupriavidus</taxon>
    </lineage>
</organism>
<dbReference type="Proteomes" id="UP000255165">
    <property type="component" value="Unassembled WGS sequence"/>
</dbReference>
<keyword evidence="4" id="KW-1185">Reference proteome</keyword>
<dbReference type="InterPro" id="IPR005656">
    <property type="entry name" value="MmgE_PrpD"/>
</dbReference>